<organism evidence="2 3">
    <name type="scientific">Glarea lozoyensis (strain ATCC 74030 / MF5533)</name>
    <dbReference type="NCBI Taxonomy" id="1104152"/>
    <lineage>
        <taxon>Eukaryota</taxon>
        <taxon>Fungi</taxon>
        <taxon>Dikarya</taxon>
        <taxon>Ascomycota</taxon>
        <taxon>Pezizomycotina</taxon>
        <taxon>Leotiomycetes</taxon>
        <taxon>Helotiales</taxon>
        <taxon>Helotiaceae</taxon>
        <taxon>Glarea</taxon>
    </lineage>
</organism>
<dbReference type="HOGENOM" id="CLU_633198_0_0_1"/>
<proteinExistence type="predicted"/>
<evidence type="ECO:0000256" key="1">
    <source>
        <dbReference type="SAM" id="MobiDB-lite"/>
    </source>
</evidence>
<feature type="region of interest" description="Disordered" evidence="1">
    <location>
        <begin position="318"/>
        <end position="353"/>
    </location>
</feature>
<evidence type="ECO:0000313" key="2">
    <source>
        <dbReference type="EMBL" id="EHK97584.1"/>
    </source>
</evidence>
<feature type="region of interest" description="Disordered" evidence="1">
    <location>
        <begin position="215"/>
        <end position="234"/>
    </location>
</feature>
<accession>H0EV78</accession>
<dbReference type="Proteomes" id="UP000005446">
    <property type="component" value="Unassembled WGS sequence"/>
</dbReference>
<feature type="compositionally biased region" description="Polar residues" evidence="1">
    <location>
        <begin position="68"/>
        <end position="87"/>
    </location>
</feature>
<feature type="compositionally biased region" description="Basic and acidic residues" evidence="1">
    <location>
        <begin position="215"/>
        <end position="224"/>
    </location>
</feature>
<protein>
    <submittedName>
        <fullName evidence="2">Uncharacterized protein</fullName>
    </submittedName>
</protein>
<gene>
    <name evidence="2" type="ORF">M7I_6673</name>
</gene>
<feature type="compositionally biased region" description="Polar residues" evidence="1">
    <location>
        <begin position="334"/>
        <end position="353"/>
    </location>
</feature>
<keyword evidence="3" id="KW-1185">Reference proteome</keyword>
<dbReference type="AlphaFoldDB" id="H0EV78"/>
<dbReference type="InParanoid" id="H0EV78"/>
<comment type="caution">
    <text evidence="2">The sequence shown here is derived from an EMBL/GenBank/DDBJ whole genome shotgun (WGS) entry which is preliminary data.</text>
</comment>
<dbReference type="EMBL" id="AGUE01000187">
    <property type="protein sequence ID" value="EHK97584.1"/>
    <property type="molecule type" value="Genomic_DNA"/>
</dbReference>
<dbReference type="OrthoDB" id="3471114at2759"/>
<name>H0EV78_GLAL7</name>
<reference evidence="2 3" key="1">
    <citation type="journal article" date="2012" name="Eukaryot. Cell">
        <title>Genome sequence of the fungus Glarea lozoyensis: the first genome sequence of a species from the Helotiaceae family.</title>
        <authorList>
            <person name="Youssar L."/>
            <person name="Gruening B.A."/>
            <person name="Erxleben A."/>
            <person name="Guenther S."/>
            <person name="Huettel W."/>
        </authorList>
    </citation>
    <scope>NUCLEOTIDE SEQUENCE [LARGE SCALE GENOMIC DNA]</scope>
    <source>
        <strain evidence="3">ATCC 74030 / MF5533</strain>
    </source>
</reference>
<feature type="region of interest" description="Disordered" evidence="1">
    <location>
        <begin position="263"/>
        <end position="298"/>
    </location>
</feature>
<feature type="region of interest" description="Disordered" evidence="1">
    <location>
        <begin position="68"/>
        <end position="93"/>
    </location>
</feature>
<feature type="compositionally biased region" description="Pro residues" evidence="1">
    <location>
        <begin position="273"/>
        <end position="294"/>
    </location>
</feature>
<evidence type="ECO:0000313" key="3">
    <source>
        <dbReference type="Proteomes" id="UP000005446"/>
    </source>
</evidence>
<sequence>MYATGFLEENKEYFEPSETAEELGWPIYPIHEEKIISGLKKLICLQEYFWRRNQNYFQKRDWDQENNIGTSSTLNAPEDAGNSSTPKTIAKPKREADAGVEEHVLENIAVHLEYAYPLEGFPSISTTWLFEPLKFSYGKINPKLVDPFVIRYLHERNLYNTDDAAAIDQFARDAMKQYPHLAHQTEYESWARDRCQLIIQKFADSWMEWERNGKIDQENKESKSQETSNPSPYAAAMHPAQYSYAQNPSPYAAVHATPYAPPSTYFPPANAHPQPPPQRSAPPAPEARPQPPQAVAPSIESYHEVPVAPPPAVNVPSTVPDKFLSPSPEKESLPTINNHGLPNNTKVQDPQKSGKSFDELSLLTFRCQWEPASIIISKYAGDDAWKRQKKKLNSLFISAQSEFPDELSFEVWVFCGDRLSKKIKKQDAEDDVD</sequence>